<comment type="caution">
    <text evidence="1">The sequence shown here is derived from an EMBL/GenBank/DDBJ whole genome shotgun (WGS) entry which is preliminary data.</text>
</comment>
<organism evidence="1 2">
    <name type="scientific">Streptomyces badius</name>
    <dbReference type="NCBI Taxonomy" id="1941"/>
    <lineage>
        <taxon>Bacteria</taxon>
        <taxon>Bacillati</taxon>
        <taxon>Actinomycetota</taxon>
        <taxon>Actinomycetes</taxon>
        <taxon>Kitasatosporales</taxon>
        <taxon>Streptomycetaceae</taxon>
        <taxon>Streptomyces</taxon>
    </lineage>
</organism>
<dbReference type="EMBL" id="BMSZ01000007">
    <property type="protein sequence ID" value="GGS53127.1"/>
    <property type="molecule type" value="Genomic_DNA"/>
</dbReference>
<keyword evidence="2" id="KW-1185">Reference proteome</keyword>
<evidence type="ECO:0000313" key="1">
    <source>
        <dbReference type="EMBL" id="GGS53127.1"/>
    </source>
</evidence>
<dbReference type="RefSeq" id="WP_373297667.1">
    <property type="nucleotide sequence ID" value="NZ_BMSZ01000007.1"/>
</dbReference>
<reference evidence="2" key="1">
    <citation type="journal article" date="2019" name="Int. J. Syst. Evol. Microbiol.">
        <title>The Global Catalogue of Microorganisms (GCM) 10K type strain sequencing project: providing services to taxonomists for standard genome sequencing and annotation.</title>
        <authorList>
            <consortium name="The Broad Institute Genomics Platform"/>
            <consortium name="The Broad Institute Genome Sequencing Center for Infectious Disease"/>
            <person name="Wu L."/>
            <person name="Ma J."/>
        </authorList>
    </citation>
    <scope>NUCLEOTIDE SEQUENCE [LARGE SCALE GENOMIC DNA]</scope>
    <source>
        <strain evidence="2">JCM 4350</strain>
    </source>
</reference>
<sequence length="52" mass="5675">MQIPTTDGLADGFVACPDHGERYPGVLMYPDAALPPHWDRLLPLLTRSLAKG</sequence>
<gene>
    <name evidence="1" type="ORF">GCM10010253_29520</name>
</gene>
<protein>
    <submittedName>
        <fullName evidence="1">Uncharacterized protein</fullName>
    </submittedName>
</protein>
<accession>A0ABQ2T7P9</accession>
<name>A0ABQ2T7P9_STRBA</name>
<evidence type="ECO:0000313" key="2">
    <source>
        <dbReference type="Proteomes" id="UP000659767"/>
    </source>
</evidence>
<dbReference type="Proteomes" id="UP000659767">
    <property type="component" value="Unassembled WGS sequence"/>
</dbReference>
<proteinExistence type="predicted"/>